<dbReference type="GO" id="GO:0005739">
    <property type="term" value="C:mitochondrion"/>
    <property type="evidence" value="ECO:0007669"/>
    <property type="project" value="TreeGrafter"/>
</dbReference>
<dbReference type="PANTHER" id="PTHR15892">
    <property type="entry name" value="MITOCHONDRIAL RIBOSOMAL PROTEIN L30"/>
    <property type="match status" value="1"/>
</dbReference>
<dbReference type="AlphaFoldDB" id="A0A485N6G0"/>
<name>A0A485N6G0_LYNPA</name>
<evidence type="ECO:0000313" key="1">
    <source>
        <dbReference type="EMBL" id="VFV27568.1"/>
    </source>
</evidence>
<dbReference type="GO" id="GO:0003735">
    <property type="term" value="F:structural constituent of ribosome"/>
    <property type="evidence" value="ECO:0007669"/>
    <property type="project" value="InterPro"/>
</dbReference>
<keyword evidence="1" id="KW-0689">Ribosomal protein</keyword>
<proteinExistence type="predicted"/>
<dbReference type="InterPro" id="IPR005996">
    <property type="entry name" value="Ribosomal_uL30_bac-type"/>
</dbReference>
<dbReference type="Proteomes" id="UP000386466">
    <property type="component" value="Unassembled WGS sequence"/>
</dbReference>
<protein>
    <submittedName>
        <fullName evidence="1">39s ribosomal protein</fullName>
    </submittedName>
</protein>
<keyword evidence="2" id="KW-1185">Reference proteome</keyword>
<gene>
    <name evidence="1" type="ORF">LYPA_23C011705</name>
</gene>
<dbReference type="PANTHER" id="PTHR15892:SF2">
    <property type="entry name" value="LARGE RIBOSOMAL SUBUNIT PROTEIN UL30M"/>
    <property type="match status" value="1"/>
</dbReference>
<reference evidence="1 2" key="1">
    <citation type="submission" date="2019-01" db="EMBL/GenBank/DDBJ databases">
        <authorList>
            <person name="Alioto T."/>
            <person name="Alioto T."/>
        </authorList>
    </citation>
    <scope>NUCLEOTIDE SEQUENCE [LARGE SCALE GENOMIC DNA]</scope>
</reference>
<keyword evidence="1" id="KW-0687">Ribonucleoprotein</keyword>
<dbReference type="EMBL" id="CAAGRJ010010188">
    <property type="protein sequence ID" value="VFV27568.1"/>
    <property type="molecule type" value="Genomic_DNA"/>
</dbReference>
<dbReference type="GO" id="GO:0006412">
    <property type="term" value="P:translation"/>
    <property type="evidence" value="ECO:0007669"/>
    <property type="project" value="InterPro"/>
</dbReference>
<sequence>MKGLSPSSDLLPLAFEENDTTLVRILRSIARRLPGRLQTVTNGVECLIYTDWMCHKFTKSRIADSVFQPSPADHEKYDGDPQHPRKLHIVTRVESTKRCPYWEKERRCLD</sequence>
<organism evidence="1 2">
    <name type="scientific">Lynx pardinus</name>
    <name type="common">Iberian lynx</name>
    <name type="synonym">Felis pardina</name>
    <dbReference type="NCBI Taxonomy" id="191816"/>
    <lineage>
        <taxon>Eukaryota</taxon>
        <taxon>Metazoa</taxon>
        <taxon>Chordata</taxon>
        <taxon>Craniata</taxon>
        <taxon>Vertebrata</taxon>
        <taxon>Euteleostomi</taxon>
        <taxon>Mammalia</taxon>
        <taxon>Eutheria</taxon>
        <taxon>Laurasiatheria</taxon>
        <taxon>Carnivora</taxon>
        <taxon>Feliformia</taxon>
        <taxon>Felidae</taxon>
        <taxon>Felinae</taxon>
        <taxon>Lynx</taxon>
    </lineage>
</organism>
<evidence type="ECO:0000313" key="2">
    <source>
        <dbReference type="Proteomes" id="UP000386466"/>
    </source>
</evidence>
<dbReference type="GO" id="GO:0015934">
    <property type="term" value="C:large ribosomal subunit"/>
    <property type="evidence" value="ECO:0007669"/>
    <property type="project" value="InterPro"/>
</dbReference>
<accession>A0A485N6G0</accession>